<feature type="domain" description="RRM" evidence="4">
    <location>
        <begin position="32"/>
        <end position="115"/>
    </location>
</feature>
<dbReference type="Gene3D" id="3.30.70.330">
    <property type="match status" value="2"/>
</dbReference>
<dbReference type="InterPro" id="IPR012677">
    <property type="entry name" value="Nucleotide-bd_a/b_plait_sf"/>
</dbReference>
<evidence type="ECO:0000313" key="5">
    <source>
        <dbReference type="EMBL" id="KAJ3226955.1"/>
    </source>
</evidence>
<keyword evidence="2 3" id="KW-0694">RNA-binding</keyword>
<dbReference type="PANTHER" id="PTHR24012">
    <property type="entry name" value="RNA BINDING PROTEIN"/>
    <property type="match status" value="1"/>
</dbReference>
<keyword evidence="1" id="KW-0677">Repeat</keyword>
<evidence type="ECO:0000259" key="4">
    <source>
        <dbReference type="PROSITE" id="PS50102"/>
    </source>
</evidence>
<dbReference type="PROSITE" id="PS50102">
    <property type="entry name" value="RRM"/>
    <property type="match status" value="1"/>
</dbReference>
<evidence type="ECO:0000256" key="3">
    <source>
        <dbReference type="PROSITE-ProRule" id="PRU00176"/>
    </source>
</evidence>
<dbReference type="CDD" id="cd00590">
    <property type="entry name" value="RRM_SF"/>
    <property type="match status" value="1"/>
</dbReference>
<dbReference type="Proteomes" id="UP001211065">
    <property type="component" value="Unassembled WGS sequence"/>
</dbReference>
<protein>
    <recommendedName>
        <fullName evidence="4">RRM domain-containing protein</fullName>
    </recommendedName>
</protein>
<proteinExistence type="predicted"/>
<reference evidence="5" key="1">
    <citation type="submission" date="2020-05" db="EMBL/GenBank/DDBJ databases">
        <title>Phylogenomic resolution of chytrid fungi.</title>
        <authorList>
            <person name="Stajich J.E."/>
            <person name="Amses K."/>
            <person name="Simmons R."/>
            <person name="Seto K."/>
            <person name="Myers J."/>
            <person name="Bonds A."/>
            <person name="Quandt C.A."/>
            <person name="Barry K."/>
            <person name="Liu P."/>
            <person name="Grigoriev I."/>
            <person name="Longcore J.E."/>
            <person name="James T.Y."/>
        </authorList>
    </citation>
    <scope>NUCLEOTIDE SEQUENCE</scope>
    <source>
        <strain evidence="5">JEL0476</strain>
    </source>
</reference>
<keyword evidence="6" id="KW-1185">Reference proteome</keyword>
<dbReference type="EMBL" id="JADGJW010000025">
    <property type="protein sequence ID" value="KAJ3226955.1"/>
    <property type="molecule type" value="Genomic_DNA"/>
</dbReference>
<organism evidence="5 6">
    <name type="scientific">Clydaea vesicula</name>
    <dbReference type="NCBI Taxonomy" id="447962"/>
    <lineage>
        <taxon>Eukaryota</taxon>
        <taxon>Fungi</taxon>
        <taxon>Fungi incertae sedis</taxon>
        <taxon>Chytridiomycota</taxon>
        <taxon>Chytridiomycota incertae sedis</taxon>
        <taxon>Chytridiomycetes</taxon>
        <taxon>Lobulomycetales</taxon>
        <taxon>Lobulomycetaceae</taxon>
        <taxon>Clydaea</taxon>
    </lineage>
</organism>
<dbReference type="SMART" id="SM00360">
    <property type="entry name" value="RRM"/>
    <property type="match status" value="2"/>
</dbReference>
<evidence type="ECO:0000256" key="2">
    <source>
        <dbReference type="ARBA" id="ARBA00022884"/>
    </source>
</evidence>
<sequence length="204" mass="23421">MFKKASIQTKRFFHYFDKEKIINDNAELQRGRTLFVKFNPTPTALGKLKLLFKKFNPISFVPTSNPLPGQITRANSKECLCFIEVENESCARLAVKELHGVNFNNSNLTVDFSKTARVRKSILIIKNLPRKYTTGRLHSLFKPLEPIKSFIPSRNLKKKTNFGFGYVELKKSAIATAIRSFNGLVIVESDIKYKIEVKEFDRSL</sequence>
<dbReference type="InterPro" id="IPR035979">
    <property type="entry name" value="RBD_domain_sf"/>
</dbReference>
<gene>
    <name evidence="5" type="ORF">HK099_003747</name>
</gene>
<dbReference type="AlphaFoldDB" id="A0AAD5Y1F3"/>
<dbReference type="Pfam" id="PF00076">
    <property type="entry name" value="RRM_1"/>
    <property type="match status" value="2"/>
</dbReference>
<evidence type="ECO:0000313" key="6">
    <source>
        <dbReference type="Proteomes" id="UP001211065"/>
    </source>
</evidence>
<name>A0AAD5Y1F3_9FUNG</name>
<dbReference type="InterPro" id="IPR000504">
    <property type="entry name" value="RRM_dom"/>
</dbReference>
<evidence type="ECO:0000256" key="1">
    <source>
        <dbReference type="ARBA" id="ARBA00022737"/>
    </source>
</evidence>
<dbReference type="SUPFAM" id="SSF54928">
    <property type="entry name" value="RNA-binding domain, RBD"/>
    <property type="match status" value="1"/>
</dbReference>
<comment type="caution">
    <text evidence="5">The sequence shown here is derived from an EMBL/GenBank/DDBJ whole genome shotgun (WGS) entry which is preliminary data.</text>
</comment>
<accession>A0AAD5Y1F3</accession>
<dbReference type="GO" id="GO:0003723">
    <property type="term" value="F:RNA binding"/>
    <property type="evidence" value="ECO:0007669"/>
    <property type="project" value="UniProtKB-UniRule"/>
</dbReference>